<name>A0ABQ3RMQ2_STRRR</name>
<reference evidence="3" key="1">
    <citation type="submission" date="2023-07" db="EMBL/GenBank/DDBJ databases">
        <title>Whole genome shotgun sequence of Streptomyces achromogenes subsp. rubradiris NBRC 14000.</title>
        <authorList>
            <person name="Komaki H."/>
            <person name="Tamura T."/>
        </authorList>
    </citation>
    <scope>NUCLEOTIDE SEQUENCE [LARGE SCALE GENOMIC DNA]</scope>
    <source>
        <strain evidence="3">NBRC 14000</strain>
    </source>
</reference>
<proteinExistence type="predicted"/>
<comment type="caution">
    <text evidence="2">The sequence shown here is derived from an EMBL/GenBank/DDBJ whole genome shotgun (WGS) entry which is preliminary data.</text>
</comment>
<evidence type="ECO:0000256" key="1">
    <source>
        <dbReference type="SAM" id="MobiDB-lite"/>
    </source>
</evidence>
<evidence type="ECO:0000313" key="3">
    <source>
        <dbReference type="Proteomes" id="UP000646738"/>
    </source>
</evidence>
<dbReference type="Proteomes" id="UP000646738">
    <property type="component" value="Unassembled WGS sequence"/>
</dbReference>
<dbReference type="SUPFAM" id="SSF141086">
    <property type="entry name" value="Agglutinin HPA-like"/>
    <property type="match status" value="1"/>
</dbReference>
<sequence>MIQTGSLQLSSNQPIETQGGDTSTFTRVTFPTPFPAGSTVVVVAQTQTFNGPETPGIRLHDVNREGFLIRFNELNLNATTRSDGRHVTETVGWIASTV</sequence>
<accession>A0ABQ3RMQ2</accession>
<organism evidence="2 3">
    <name type="scientific">Streptomyces rubradiris</name>
    <name type="common">Streptomyces achromogenes subsp. rubradiris</name>
    <dbReference type="NCBI Taxonomy" id="285531"/>
    <lineage>
        <taxon>Bacteria</taxon>
        <taxon>Bacillati</taxon>
        <taxon>Actinomycetota</taxon>
        <taxon>Actinomycetes</taxon>
        <taxon>Kitasatosporales</taxon>
        <taxon>Streptomycetaceae</taxon>
        <taxon>Streptomyces</taxon>
    </lineage>
</organism>
<keyword evidence="3" id="KW-1185">Reference proteome</keyword>
<feature type="compositionally biased region" description="Polar residues" evidence="1">
    <location>
        <begin position="1"/>
        <end position="21"/>
    </location>
</feature>
<dbReference type="Gene3D" id="2.60.40.2080">
    <property type="match status" value="1"/>
</dbReference>
<gene>
    <name evidence="2" type="ORF">Srubr_68930</name>
</gene>
<protein>
    <recommendedName>
        <fullName evidence="4">H-type lectin domain-containing protein</fullName>
    </recommendedName>
</protein>
<evidence type="ECO:0000313" key="2">
    <source>
        <dbReference type="EMBL" id="GHI57047.1"/>
    </source>
</evidence>
<dbReference type="EMBL" id="BNEA01000015">
    <property type="protein sequence ID" value="GHI57047.1"/>
    <property type="molecule type" value="Genomic_DNA"/>
</dbReference>
<evidence type="ECO:0008006" key="4">
    <source>
        <dbReference type="Google" id="ProtNLM"/>
    </source>
</evidence>
<feature type="region of interest" description="Disordered" evidence="1">
    <location>
        <begin position="1"/>
        <end position="25"/>
    </location>
</feature>
<dbReference type="InterPro" id="IPR037221">
    <property type="entry name" value="H-type_lectin_dom_sf"/>
</dbReference>